<proteinExistence type="predicted"/>
<protein>
    <submittedName>
        <fullName evidence="3">Uncharacterized protein</fullName>
    </submittedName>
</protein>
<keyword evidence="4" id="KW-1185">Reference proteome</keyword>
<evidence type="ECO:0000313" key="3">
    <source>
        <dbReference type="EMBL" id="MBD2861742.1"/>
    </source>
</evidence>
<sequence>MERLLEFISGNLGLVIFVAGVALTFLAKLRKEGGNGQNGRRRPKSNPMMPSFGGEPSHTDRRWPEPSSTQPEASGSEERTQTRPAERTDRRADLTAPLSAAASGMGDSPRSGTGRGPFAAPGEEEEPELSPSEAMRGMMWAEILGPPRAKKPFGAKNR</sequence>
<feature type="compositionally biased region" description="Basic residues" evidence="1">
    <location>
        <begin position="148"/>
        <end position="158"/>
    </location>
</feature>
<dbReference type="Proteomes" id="UP000639396">
    <property type="component" value="Unassembled WGS sequence"/>
</dbReference>
<organism evidence="3 4">
    <name type="scientific">Paenibacillus oceani</name>
    <dbReference type="NCBI Taxonomy" id="2772510"/>
    <lineage>
        <taxon>Bacteria</taxon>
        <taxon>Bacillati</taxon>
        <taxon>Bacillota</taxon>
        <taxon>Bacilli</taxon>
        <taxon>Bacillales</taxon>
        <taxon>Paenibacillaceae</taxon>
        <taxon>Paenibacillus</taxon>
    </lineage>
</organism>
<feature type="transmembrane region" description="Helical" evidence="2">
    <location>
        <begin position="12"/>
        <end position="29"/>
    </location>
</feature>
<keyword evidence="2" id="KW-1133">Transmembrane helix</keyword>
<keyword evidence="2" id="KW-0812">Transmembrane</keyword>
<accession>A0A927C814</accession>
<keyword evidence="2" id="KW-0472">Membrane</keyword>
<name>A0A927C814_9BACL</name>
<gene>
    <name evidence="3" type="ORF">IDH45_07085</name>
</gene>
<dbReference type="RefSeq" id="WP_190926028.1">
    <property type="nucleotide sequence ID" value="NZ_JACXJA010000007.1"/>
</dbReference>
<feature type="region of interest" description="Disordered" evidence="1">
    <location>
        <begin position="32"/>
        <end position="158"/>
    </location>
</feature>
<reference evidence="3" key="1">
    <citation type="submission" date="2020-09" db="EMBL/GenBank/DDBJ databases">
        <title>A novel bacterium of genus Paenibacillus, isolated from South China Sea.</title>
        <authorList>
            <person name="Huang H."/>
            <person name="Mo K."/>
            <person name="Hu Y."/>
        </authorList>
    </citation>
    <scope>NUCLEOTIDE SEQUENCE</scope>
    <source>
        <strain evidence="3">IB182363</strain>
    </source>
</reference>
<feature type="compositionally biased region" description="Basic and acidic residues" evidence="1">
    <location>
        <begin position="76"/>
        <end position="93"/>
    </location>
</feature>
<dbReference type="EMBL" id="JACXJA010000007">
    <property type="protein sequence ID" value="MBD2861742.1"/>
    <property type="molecule type" value="Genomic_DNA"/>
</dbReference>
<comment type="caution">
    <text evidence="3">The sequence shown here is derived from an EMBL/GenBank/DDBJ whole genome shotgun (WGS) entry which is preliminary data.</text>
</comment>
<evidence type="ECO:0000256" key="2">
    <source>
        <dbReference type="SAM" id="Phobius"/>
    </source>
</evidence>
<evidence type="ECO:0000256" key="1">
    <source>
        <dbReference type="SAM" id="MobiDB-lite"/>
    </source>
</evidence>
<dbReference type="AlphaFoldDB" id="A0A927C814"/>
<evidence type="ECO:0000313" key="4">
    <source>
        <dbReference type="Proteomes" id="UP000639396"/>
    </source>
</evidence>